<evidence type="ECO:0000313" key="1">
    <source>
        <dbReference type="EMBL" id="MDX8045316.1"/>
    </source>
</evidence>
<protein>
    <submittedName>
        <fullName evidence="1">Trypsin-like peptidase domain-containing protein</fullName>
    </submittedName>
</protein>
<name>A0ACC6M344_9BACI</name>
<sequence>MNQKKSLLMLLLSLVFACMLPVAVGATTPTDEAYDSVGQTELDEEQVPQFEEKYEEDKDKLPEVIDYDSSTLEELTEEHSEFTSVSSQGDLLDGPATVIEKNFDDTLNSIGETMATDNRVRINNTTSSPYNAMAHIVYASSDGNWFTCSGTFLDSNTVLTAAHCVYDNYANEYYQLWYVYPGADGANQPYGGYSSTDAYTTLGWMNSQAPQPGSIYFSDVQHDYAVIKVNSNHSHTLPVSSSSYRGDSILAHGYPAELADANGYYLFRSEGAISDVTSDTLVHTSYITGGMSGGPILNNNNIISVNSTSSWGPQLTPSHVQVINQWRAN</sequence>
<dbReference type="Proteomes" id="UP001277972">
    <property type="component" value="Unassembled WGS sequence"/>
</dbReference>
<proteinExistence type="predicted"/>
<evidence type="ECO:0000313" key="2">
    <source>
        <dbReference type="Proteomes" id="UP001277972"/>
    </source>
</evidence>
<dbReference type="EMBL" id="JAWZSR010000002">
    <property type="protein sequence ID" value="MDX8045316.1"/>
    <property type="molecule type" value="Genomic_DNA"/>
</dbReference>
<keyword evidence="2" id="KW-1185">Reference proteome</keyword>
<gene>
    <name evidence="1" type="ORF">SH601_04875</name>
</gene>
<reference evidence="1" key="1">
    <citation type="submission" date="2023-11" db="EMBL/GenBank/DDBJ databases">
        <title>Gracilibacillus pellucida a moderately halophilic bacterium isolated from saline soil in Xinjiang province.</title>
        <authorList>
            <person name="Zhang Z."/>
            <person name="Tan F."/>
            <person name="Wang Y."/>
            <person name="Xia M."/>
        </authorList>
    </citation>
    <scope>NUCLEOTIDE SEQUENCE</scope>
    <source>
        <strain evidence="1">S3-1-1</strain>
    </source>
</reference>
<accession>A0ACC6M344</accession>
<comment type="caution">
    <text evidence="1">The sequence shown here is derived from an EMBL/GenBank/DDBJ whole genome shotgun (WGS) entry which is preliminary data.</text>
</comment>
<organism evidence="1 2">
    <name type="scientific">Gracilibacillus pellucidus</name>
    <dbReference type="NCBI Taxonomy" id="3095368"/>
    <lineage>
        <taxon>Bacteria</taxon>
        <taxon>Bacillati</taxon>
        <taxon>Bacillota</taxon>
        <taxon>Bacilli</taxon>
        <taxon>Bacillales</taxon>
        <taxon>Bacillaceae</taxon>
        <taxon>Gracilibacillus</taxon>
    </lineage>
</organism>